<organism evidence="1 2">
    <name type="scientific">Streptomyces paromomycinus</name>
    <name type="common">Streptomyces rimosus subsp. paromomycinus</name>
    <dbReference type="NCBI Taxonomy" id="92743"/>
    <lineage>
        <taxon>Bacteria</taxon>
        <taxon>Bacillati</taxon>
        <taxon>Actinomycetota</taxon>
        <taxon>Actinomycetes</taxon>
        <taxon>Kitasatosporales</taxon>
        <taxon>Streptomycetaceae</taxon>
        <taxon>Streptomyces</taxon>
    </lineage>
</organism>
<evidence type="ECO:0000313" key="2">
    <source>
        <dbReference type="Proteomes" id="UP000286746"/>
    </source>
</evidence>
<sequence>MAIVVELDVLLTRRNLSVGVFADAVGITPAPRWVPDEDAADGRS</sequence>
<protein>
    <submittedName>
        <fullName evidence="1">Transcriptional regulator</fullName>
    </submittedName>
</protein>
<accession>A0A401WF38</accession>
<dbReference type="RefSeq" id="WP_371859006.1">
    <property type="nucleotide sequence ID" value="NZ_BHZD01000001.1"/>
</dbReference>
<proteinExistence type="predicted"/>
<reference evidence="1 2" key="1">
    <citation type="submission" date="2018-11" db="EMBL/GenBank/DDBJ databases">
        <title>Whole genome sequence of Streptomyces paromomycinus NBRC 15454(T).</title>
        <authorList>
            <person name="Komaki H."/>
            <person name="Tamura T."/>
        </authorList>
    </citation>
    <scope>NUCLEOTIDE SEQUENCE [LARGE SCALE GENOMIC DNA]</scope>
    <source>
        <strain evidence="1 2">NBRC 15454</strain>
    </source>
</reference>
<dbReference type="AlphaFoldDB" id="A0A401WF38"/>
<dbReference type="Proteomes" id="UP000286746">
    <property type="component" value="Unassembled WGS sequence"/>
</dbReference>
<name>A0A401WF38_STREY</name>
<gene>
    <name evidence="1" type="ORF">GKJPGBOP_07761</name>
</gene>
<keyword evidence="2" id="KW-1185">Reference proteome</keyword>
<evidence type="ECO:0000313" key="1">
    <source>
        <dbReference type="EMBL" id="GCD47966.1"/>
    </source>
</evidence>
<dbReference type="EMBL" id="BHZD01000001">
    <property type="protein sequence ID" value="GCD47966.1"/>
    <property type="molecule type" value="Genomic_DNA"/>
</dbReference>
<comment type="caution">
    <text evidence="1">The sequence shown here is derived from an EMBL/GenBank/DDBJ whole genome shotgun (WGS) entry which is preliminary data.</text>
</comment>